<dbReference type="PROSITE" id="PS50060">
    <property type="entry name" value="MAM_2"/>
    <property type="match status" value="1"/>
</dbReference>
<dbReference type="EMBL" id="JAIWYP010000001">
    <property type="protein sequence ID" value="KAH3887693.1"/>
    <property type="molecule type" value="Genomic_DNA"/>
</dbReference>
<organism evidence="2 3">
    <name type="scientific">Dreissena polymorpha</name>
    <name type="common">Zebra mussel</name>
    <name type="synonym">Mytilus polymorpha</name>
    <dbReference type="NCBI Taxonomy" id="45954"/>
    <lineage>
        <taxon>Eukaryota</taxon>
        <taxon>Metazoa</taxon>
        <taxon>Spiralia</taxon>
        <taxon>Lophotrochozoa</taxon>
        <taxon>Mollusca</taxon>
        <taxon>Bivalvia</taxon>
        <taxon>Autobranchia</taxon>
        <taxon>Heteroconchia</taxon>
        <taxon>Euheterodonta</taxon>
        <taxon>Imparidentia</taxon>
        <taxon>Neoheterodontei</taxon>
        <taxon>Myida</taxon>
        <taxon>Dreissenoidea</taxon>
        <taxon>Dreissenidae</taxon>
        <taxon>Dreissena</taxon>
    </lineage>
</organism>
<dbReference type="AlphaFoldDB" id="A0A9D4N4I4"/>
<reference evidence="2" key="2">
    <citation type="submission" date="2020-11" db="EMBL/GenBank/DDBJ databases">
        <authorList>
            <person name="McCartney M.A."/>
            <person name="Auch B."/>
            <person name="Kono T."/>
            <person name="Mallez S."/>
            <person name="Becker A."/>
            <person name="Gohl D.M."/>
            <person name="Silverstein K.A.T."/>
            <person name="Koren S."/>
            <person name="Bechman K.B."/>
            <person name="Herman A."/>
            <person name="Abrahante J.E."/>
            <person name="Garbe J."/>
        </authorList>
    </citation>
    <scope>NUCLEOTIDE SEQUENCE</scope>
    <source>
        <strain evidence="2">Duluth1</strain>
        <tissue evidence="2">Whole animal</tissue>
    </source>
</reference>
<dbReference type="Proteomes" id="UP000828390">
    <property type="component" value="Unassembled WGS sequence"/>
</dbReference>
<proteinExistence type="predicted"/>
<protein>
    <recommendedName>
        <fullName evidence="1">MAM domain-containing protein</fullName>
    </recommendedName>
</protein>
<dbReference type="PANTHER" id="PTHR23282:SF101">
    <property type="entry name" value="MAM DOMAIN-CONTAINING PROTEIN"/>
    <property type="match status" value="1"/>
</dbReference>
<dbReference type="InterPro" id="IPR051560">
    <property type="entry name" value="MAM_domain-containing"/>
</dbReference>
<evidence type="ECO:0000313" key="2">
    <source>
        <dbReference type="EMBL" id="KAH3887693.1"/>
    </source>
</evidence>
<evidence type="ECO:0000259" key="1">
    <source>
        <dbReference type="PROSITE" id="PS50060"/>
    </source>
</evidence>
<dbReference type="SUPFAM" id="SSF49899">
    <property type="entry name" value="Concanavalin A-like lectins/glucanases"/>
    <property type="match status" value="1"/>
</dbReference>
<dbReference type="InterPro" id="IPR013320">
    <property type="entry name" value="ConA-like_dom_sf"/>
</dbReference>
<comment type="caution">
    <text evidence="2">The sequence shown here is derived from an EMBL/GenBank/DDBJ whole genome shotgun (WGS) entry which is preliminary data.</text>
</comment>
<reference evidence="2" key="1">
    <citation type="journal article" date="2019" name="bioRxiv">
        <title>The Genome of the Zebra Mussel, Dreissena polymorpha: A Resource for Invasive Species Research.</title>
        <authorList>
            <person name="McCartney M.A."/>
            <person name="Auch B."/>
            <person name="Kono T."/>
            <person name="Mallez S."/>
            <person name="Zhang Y."/>
            <person name="Obille A."/>
            <person name="Becker A."/>
            <person name="Abrahante J.E."/>
            <person name="Garbe J."/>
            <person name="Badalamenti J.P."/>
            <person name="Herman A."/>
            <person name="Mangelson H."/>
            <person name="Liachko I."/>
            <person name="Sullivan S."/>
            <person name="Sone E.D."/>
            <person name="Koren S."/>
            <person name="Silverstein K.A.T."/>
            <person name="Beckman K.B."/>
            <person name="Gohl D.M."/>
        </authorList>
    </citation>
    <scope>NUCLEOTIDE SEQUENCE</scope>
    <source>
        <strain evidence="2">Duluth1</strain>
        <tissue evidence="2">Whole animal</tissue>
    </source>
</reference>
<sequence length="118" mass="12452">MYTEASAPRVPGDSAQLVTTPYSSPQGGCLNFWSNMYGATMGTLNVIMNNGASSTKLWSRSGNQGPNWQLWQVSVPASANYTIMFEGIVGNGFTSDMAIDDVSVTAGSCTLPGEKSLT</sequence>
<accession>A0A9D4N4I4</accession>
<feature type="domain" description="MAM" evidence="1">
    <location>
        <begin position="1"/>
        <end position="111"/>
    </location>
</feature>
<dbReference type="Gene3D" id="2.60.120.200">
    <property type="match status" value="1"/>
</dbReference>
<dbReference type="Pfam" id="PF00629">
    <property type="entry name" value="MAM"/>
    <property type="match status" value="1"/>
</dbReference>
<dbReference type="SMART" id="SM00137">
    <property type="entry name" value="MAM"/>
    <property type="match status" value="1"/>
</dbReference>
<evidence type="ECO:0000313" key="3">
    <source>
        <dbReference type="Proteomes" id="UP000828390"/>
    </source>
</evidence>
<dbReference type="GO" id="GO:0016020">
    <property type="term" value="C:membrane"/>
    <property type="evidence" value="ECO:0007669"/>
    <property type="project" value="InterPro"/>
</dbReference>
<dbReference type="PANTHER" id="PTHR23282">
    <property type="entry name" value="APICAL ENDOSOMAL GLYCOPROTEIN PRECURSOR"/>
    <property type="match status" value="1"/>
</dbReference>
<dbReference type="CDD" id="cd06263">
    <property type="entry name" value="MAM"/>
    <property type="match status" value="1"/>
</dbReference>
<dbReference type="InterPro" id="IPR000998">
    <property type="entry name" value="MAM_dom"/>
</dbReference>
<keyword evidence="3" id="KW-1185">Reference proteome</keyword>
<name>A0A9D4N4I4_DREPO</name>
<gene>
    <name evidence="2" type="ORF">DPMN_011711</name>
</gene>